<protein>
    <recommendedName>
        <fullName evidence="4">tRNA synthetases class I catalytic domain-containing protein</fullName>
    </recommendedName>
</protein>
<keyword evidence="1" id="KW-0436">Ligase</keyword>
<evidence type="ECO:0000256" key="3">
    <source>
        <dbReference type="ARBA" id="ARBA00022840"/>
    </source>
</evidence>
<evidence type="ECO:0000313" key="5">
    <source>
        <dbReference type="EMBL" id="SVD04835.1"/>
    </source>
</evidence>
<dbReference type="AlphaFoldDB" id="A0A382S5V6"/>
<name>A0A382S5V6_9ZZZZ</name>
<evidence type="ECO:0000256" key="1">
    <source>
        <dbReference type="ARBA" id="ARBA00022598"/>
    </source>
</evidence>
<feature type="domain" description="tRNA synthetases class I catalytic" evidence="4">
    <location>
        <begin position="16"/>
        <end position="113"/>
    </location>
</feature>
<dbReference type="InterPro" id="IPR024909">
    <property type="entry name" value="Cys-tRNA/MSH_ligase"/>
</dbReference>
<dbReference type="GO" id="GO:0004817">
    <property type="term" value="F:cysteine-tRNA ligase activity"/>
    <property type="evidence" value="ECO:0007669"/>
    <property type="project" value="TreeGrafter"/>
</dbReference>
<evidence type="ECO:0000259" key="4">
    <source>
        <dbReference type="Pfam" id="PF01406"/>
    </source>
</evidence>
<dbReference type="SUPFAM" id="SSF52374">
    <property type="entry name" value="Nucleotidylyl transferase"/>
    <property type="match status" value="1"/>
</dbReference>
<sequence length="113" mass="13106">MIKLYDTLQRKKEPLKPLLGEEVSLYVCGITPYSKAHLGHALHALIFDMLRRHLEWSGLRVRHIQNFTDIDDKIIDRANELNIPPNELATSNTTDYLQSLRLLNILPATEYPR</sequence>
<proteinExistence type="predicted"/>
<reference evidence="5" key="1">
    <citation type="submission" date="2018-05" db="EMBL/GenBank/DDBJ databases">
        <authorList>
            <person name="Lanie J.A."/>
            <person name="Ng W.-L."/>
            <person name="Kazmierczak K.M."/>
            <person name="Andrzejewski T.M."/>
            <person name="Davidsen T.M."/>
            <person name="Wayne K.J."/>
            <person name="Tettelin H."/>
            <person name="Glass J.I."/>
            <person name="Rusch D."/>
            <person name="Podicherti R."/>
            <person name="Tsui H.-C.T."/>
            <person name="Winkler M.E."/>
        </authorList>
    </citation>
    <scope>NUCLEOTIDE SEQUENCE</scope>
</reference>
<dbReference type="InterPro" id="IPR032678">
    <property type="entry name" value="tRNA-synt_1_cat_dom"/>
</dbReference>
<dbReference type="InterPro" id="IPR014729">
    <property type="entry name" value="Rossmann-like_a/b/a_fold"/>
</dbReference>
<dbReference type="Pfam" id="PF01406">
    <property type="entry name" value="tRNA-synt_1e"/>
    <property type="match status" value="1"/>
</dbReference>
<dbReference type="EMBL" id="UINC01126385">
    <property type="protein sequence ID" value="SVD04835.1"/>
    <property type="molecule type" value="Genomic_DNA"/>
</dbReference>
<dbReference type="Gene3D" id="3.40.50.620">
    <property type="entry name" value="HUPs"/>
    <property type="match status" value="1"/>
</dbReference>
<organism evidence="5">
    <name type="scientific">marine metagenome</name>
    <dbReference type="NCBI Taxonomy" id="408172"/>
    <lineage>
        <taxon>unclassified sequences</taxon>
        <taxon>metagenomes</taxon>
        <taxon>ecological metagenomes</taxon>
    </lineage>
</organism>
<keyword evidence="3" id="KW-0067">ATP-binding</keyword>
<feature type="non-terminal residue" evidence="5">
    <location>
        <position position="113"/>
    </location>
</feature>
<dbReference type="PANTHER" id="PTHR10890:SF3">
    <property type="entry name" value="CYSTEINE--TRNA LIGASE, CYTOPLASMIC"/>
    <property type="match status" value="1"/>
</dbReference>
<evidence type="ECO:0000256" key="2">
    <source>
        <dbReference type="ARBA" id="ARBA00022741"/>
    </source>
</evidence>
<dbReference type="GO" id="GO:0005829">
    <property type="term" value="C:cytosol"/>
    <property type="evidence" value="ECO:0007669"/>
    <property type="project" value="TreeGrafter"/>
</dbReference>
<keyword evidence="2" id="KW-0547">Nucleotide-binding</keyword>
<dbReference type="GO" id="GO:0006423">
    <property type="term" value="P:cysteinyl-tRNA aminoacylation"/>
    <property type="evidence" value="ECO:0007669"/>
    <property type="project" value="TreeGrafter"/>
</dbReference>
<gene>
    <name evidence="5" type="ORF">METZ01_LOCUS357689</name>
</gene>
<dbReference type="PANTHER" id="PTHR10890">
    <property type="entry name" value="CYSTEINYL-TRNA SYNTHETASE"/>
    <property type="match status" value="1"/>
</dbReference>
<accession>A0A382S5V6</accession>
<dbReference type="GO" id="GO:0005524">
    <property type="term" value="F:ATP binding"/>
    <property type="evidence" value="ECO:0007669"/>
    <property type="project" value="UniProtKB-KW"/>
</dbReference>